<organism evidence="2 3">
    <name type="scientific">Cavenderia fasciculata</name>
    <name type="common">Slime mold</name>
    <name type="synonym">Dictyostelium fasciculatum</name>
    <dbReference type="NCBI Taxonomy" id="261658"/>
    <lineage>
        <taxon>Eukaryota</taxon>
        <taxon>Amoebozoa</taxon>
        <taxon>Evosea</taxon>
        <taxon>Eumycetozoa</taxon>
        <taxon>Dictyostelia</taxon>
        <taxon>Acytosteliales</taxon>
        <taxon>Cavenderiaceae</taxon>
        <taxon>Cavenderia</taxon>
    </lineage>
</organism>
<evidence type="ECO:0000313" key="3">
    <source>
        <dbReference type="Proteomes" id="UP000007797"/>
    </source>
</evidence>
<dbReference type="InterPro" id="IPR000504">
    <property type="entry name" value="RRM_dom"/>
</dbReference>
<dbReference type="KEGG" id="dfa:DFA_11897"/>
<evidence type="ECO:0000259" key="1">
    <source>
        <dbReference type="Pfam" id="PF00076"/>
    </source>
</evidence>
<dbReference type="InterPro" id="IPR012677">
    <property type="entry name" value="Nucleotide-bd_a/b_plait_sf"/>
</dbReference>
<dbReference type="InterPro" id="IPR035979">
    <property type="entry name" value="RBD_domain_sf"/>
</dbReference>
<dbReference type="EMBL" id="GL883029">
    <property type="protein sequence ID" value="EGG14131.1"/>
    <property type="molecule type" value="Genomic_DNA"/>
</dbReference>
<reference evidence="3" key="1">
    <citation type="journal article" date="2011" name="Genome Res.">
        <title>Phylogeny-wide analysis of social amoeba genomes highlights ancient origins for complex intercellular communication.</title>
        <authorList>
            <person name="Heidel A.J."/>
            <person name="Lawal H.M."/>
            <person name="Felder M."/>
            <person name="Schilde C."/>
            <person name="Helps N.R."/>
            <person name="Tunggal B."/>
            <person name="Rivero F."/>
            <person name="John U."/>
            <person name="Schleicher M."/>
            <person name="Eichinger L."/>
            <person name="Platzer M."/>
            <person name="Noegel A.A."/>
            <person name="Schaap P."/>
            <person name="Gloeckner G."/>
        </authorList>
    </citation>
    <scope>NUCLEOTIDE SEQUENCE [LARGE SCALE GENOMIC DNA]</scope>
    <source>
        <strain evidence="3">SH3</strain>
    </source>
</reference>
<evidence type="ECO:0000313" key="2">
    <source>
        <dbReference type="EMBL" id="EGG14131.1"/>
    </source>
</evidence>
<dbReference type="Pfam" id="PF00076">
    <property type="entry name" value="RRM_1"/>
    <property type="match status" value="1"/>
</dbReference>
<dbReference type="OrthoDB" id="1749473at2759"/>
<dbReference type="Gene3D" id="3.30.70.330">
    <property type="match status" value="1"/>
</dbReference>
<protein>
    <recommendedName>
        <fullName evidence="1">RRM domain-containing protein</fullName>
    </recommendedName>
</protein>
<feature type="domain" description="RRM" evidence="1">
    <location>
        <begin position="111"/>
        <end position="148"/>
    </location>
</feature>
<dbReference type="GO" id="GO:0003723">
    <property type="term" value="F:RNA binding"/>
    <property type="evidence" value="ECO:0007669"/>
    <property type="project" value="InterPro"/>
</dbReference>
<dbReference type="Proteomes" id="UP000007797">
    <property type="component" value="Unassembled WGS sequence"/>
</dbReference>
<dbReference type="STRING" id="1054147.F4QEM0"/>
<dbReference type="AlphaFoldDB" id="F4QEM0"/>
<keyword evidence="3" id="KW-1185">Reference proteome</keyword>
<dbReference type="RefSeq" id="XP_004350839.1">
    <property type="nucleotide sequence ID" value="XM_004350788.1"/>
</dbReference>
<proteinExistence type="predicted"/>
<name>F4QEM0_CACFS</name>
<dbReference type="SUPFAM" id="SSF54928">
    <property type="entry name" value="RNA-binding domain, RBD"/>
    <property type="match status" value="1"/>
</dbReference>
<dbReference type="GeneID" id="14865840"/>
<accession>F4QEM0</accession>
<sequence>MVFKVSQSLGILIQNGLTPLKETVFILSLQCLPISVQNTNSKNYRYYKSDKPTLIMMDECQKCFELVKPKEELIVFSKMLMHIDFNPNIYVIYFSSYQYFSSPLHKLVDINVKVIRVKKSQKTKGFGFVAFTSAADYIKAYKEMNGNVF</sequence>
<gene>
    <name evidence="2" type="ORF">DFA_11897</name>
</gene>